<name>A0ACB8DVF8_DERSI</name>
<proteinExistence type="predicted"/>
<keyword evidence="2" id="KW-1185">Reference proteome</keyword>
<organism evidence="1 2">
    <name type="scientific">Dermacentor silvarum</name>
    <name type="common">Tick</name>
    <dbReference type="NCBI Taxonomy" id="543639"/>
    <lineage>
        <taxon>Eukaryota</taxon>
        <taxon>Metazoa</taxon>
        <taxon>Ecdysozoa</taxon>
        <taxon>Arthropoda</taxon>
        <taxon>Chelicerata</taxon>
        <taxon>Arachnida</taxon>
        <taxon>Acari</taxon>
        <taxon>Parasitiformes</taxon>
        <taxon>Ixodida</taxon>
        <taxon>Ixodoidea</taxon>
        <taxon>Ixodidae</taxon>
        <taxon>Rhipicephalinae</taxon>
        <taxon>Dermacentor</taxon>
    </lineage>
</organism>
<sequence length="120" mass="13795">MTPTVTGHAEFIFDSVHHRAENGTLASMTHSVKNVPPYSPFFNPTEEMISKFKWHVKAFLSERRQELLTTPPGMTKKDYRWAKLIEAAVRSMQRVRRADCAAYDEHTFSFLDATLNCSVM</sequence>
<reference evidence="1" key="1">
    <citation type="submission" date="2020-05" db="EMBL/GenBank/DDBJ databases">
        <title>Large-scale comparative analyses of tick genomes elucidate their genetic diversity and vector capacities.</title>
        <authorList>
            <person name="Jia N."/>
            <person name="Wang J."/>
            <person name="Shi W."/>
            <person name="Du L."/>
            <person name="Sun Y."/>
            <person name="Zhan W."/>
            <person name="Jiang J."/>
            <person name="Wang Q."/>
            <person name="Zhang B."/>
            <person name="Ji P."/>
            <person name="Sakyi L.B."/>
            <person name="Cui X."/>
            <person name="Yuan T."/>
            <person name="Jiang B."/>
            <person name="Yang W."/>
            <person name="Lam T.T.-Y."/>
            <person name="Chang Q."/>
            <person name="Ding S."/>
            <person name="Wang X."/>
            <person name="Zhu J."/>
            <person name="Ruan X."/>
            <person name="Zhao L."/>
            <person name="Wei J."/>
            <person name="Que T."/>
            <person name="Du C."/>
            <person name="Cheng J."/>
            <person name="Dai P."/>
            <person name="Han X."/>
            <person name="Huang E."/>
            <person name="Gao Y."/>
            <person name="Liu J."/>
            <person name="Shao H."/>
            <person name="Ye R."/>
            <person name="Li L."/>
            <person name="Wei W."/>
            <person name="Wang X."/>
            <person name="Wang C."/>
            <person name="Yang T."/>
            <person name="Huo Q."/>
            <person name="Li W."/>
            <person name="Guo W."/>
            <person name="Chen H."/>
            <person name="Zhou L."/>
            <person name="Ni X."/>
            <person name="Tian J."/>
            <person name="Zhou Y."/>
            <person name="Sheng Y."/>
            <person name="Liu T."/>
            <person name="Pan Y."/>
            <person name="Xia L."/>
            <person name="Li J."/>
            <person name="Zhao F."/>
            <person name="Cao W."/>
        </authorList>
    </citation>
    <scope>NUCLEOTIDE SEQUENCE</scope>
    <source>
        <strain evidence="1">Dsil-2018</strain>
    </source>
</reference>
<evidence type="ECO:0000313" key="1">
    <source>
        <dbReference type="EMBL" id="KAH7978385.1"/>
    </source>
</evidence>
<comment type="caution">
    <text evidence="1">The sequence shown here is derived from an EMBL/GenBank/DDBJ whole genome shotgun (WGS) entry which is preliminary data.</text>
</comment>
<gene>
    <name evidence="1" type="ORF">HPB49_005410</name>
</gene>
<evidence type="ECO:0000313" key="2">
    <source>
        <dbReference type="Proteomes" id="UP000821865"/>
    </source>
</evidence>
<dbReference type="EMBL" id="CM023470">
    <property type="protein sequence ID" value="KAH7978385.1"/>
    <property type="molecule type" value="Genomic_DNA"/>
</dbReference>
<protein>
    <submittedName>
        <fullName evidence="1">Uncharacterized protein</fullName>
    </submittedName>
</protein>
<accession>A0ACB8DVF8</accession>
<dbReference type="Proteomes" id="UP000821865">
    <property type="component" value="Chromosome 1"/>
</dbReference>